<keyword evidence="5 8" id="KW-0812">Transmembrane</keyword>
<keyword evidence="6 8" id="KW-1133">Transmembrane helix</keyword>
<dbReference type="InterPro" id="IPR050549">
    <property type="entry name" value="MFS_Trehalose_Transporter"/>
</dbReference>
<name>A0A6G0TY37_APHGL</name>
<comment type="caution">
    <text evidence="10">The sequence shown here is derived from an EMBL/GenBank/DDBJ whole genome shotgun (WGS) entry which is preliminary data.</text>
</comment>
<feature type="transmembrane region" description="Helical" evidence="8">
    <location>
        <begin position="112"/>
        <end position="130"/>
    </location>
</feature>
<dbReference type="OrthoDB" id="6133115at2759"/>
<feature type="transmembrane region" description="Helical" evidence="8">
    <location>
        <begin position="198"/>
        <end position="223"/>
    </location>
</feature>
<dbReference type="AlphaFoldDB" id="A0A6G0TY37"/>
<evidence type="ECO:0000256" key="6">
    <source>
        <dbReference type="ARBA" id="ARBA00022989"/>
    </source>
</evidence>
<dbReference type="InterPro" id="IPR020846">
    <property type="entry name" value="MFS_dom"/>
</dbReference>
<feature type="transmembrane region" description="Helical" evidence="8">
    <location>
        <begin position="423"/>
        <end position="444"/>
    </location>
</feature>
<evidence type="ECO:0000256" key="5">
    <source>
        <dbReference type="ARBA" id="ARBA00022692"/>
    </source>
</evidence>
<keyword evidence="7 8" id="KW-0472">Membrane</keyword>
<dbReference type="Gene3D" id="1.20.1250.20">
    <property type="entry name" value="MFS general substrate transporter like domains"/>
    <property type="match status" value="1"/>
</dbReference>
<protein>
    <recommendedName>
        <fullName evidence="9">Major facilitator superfamily (MFS) profile domain-containing protein</fullName>
    </recommendedName>
</protein>
<evidence type="ECO:0000313" key="11">
    <source>
        <dbReference type="Proteomes" id="UP000475862"/>
    </source>
</evidence>
<feature type="transmembrane region" description="Helical" evidence="8">
    <location>
        <begin position="169"/>
        <end position="192"/>
    </location>
</feature>
<dbReference type="Proteomes" id="UP000475862">
    <property type="component" value="Unassembled WGS sequence"/>
</dbReference>
<dbReference type="PANTHER" id="PTHR48021:SF39">
    <property type="entry name" value="MAJOR FACILITATOR SUPERFAMILY (MFS) PROFILE DOMAIN-CONTAINING PROTEIN"/>
    <property type="match status" value="1"/>
</dbReference>
<feature type="transmembrane region" description="Helical" evidence="8">
    <location>
        <begin position="324"/>
        <end position="347"/>
    </location>
</feature>
<comment type="subcellular location">
    <subcellularLocation>
        <location evidence="1">Cell membrane</location>
        <topology evidence="1">Multi-pass membrane protein</topology>
    </subcellularLocation>
</comment>
<dbReference type="GO" id="GO:0022857">
    <property type="term" value="F:transmembrane transporter activity"/>
    <property type="evidence" value="ECO:0007669"/>
    <property type="project" value="InterPro"/>
</dbReference>
<keyword evidence="2" id="KW-0813">Transport</keyword>
<proteinExistence type="predicted"/>
<feature type="transmembrane region" description="Helical" evidence="8">
    <location>
        <begin position="136"/>
        <end position="157"/>
    </location>
</feature>
<evidence type="ECO:0000313" key="10">
    <source>
        <dbReference type="EMBL" id="KAE9539859.1"/>
    </source>
</evidence>
<evidence type="ECO:0000256" key="4">
    <source>
        <dbReference type="ARBA" id="ARBA00022597"/>
    </source>
</evidence>
<sequence>MGQFPLPHAVTDVRCENELEYNDLVETKVKYGKKATIAQLLATIVQSLLLVNVGMELAMATVVIGSLYKNPNAEFLLSDTESSWYGSILYLCQPIGSCLSGYAQKRFGKKSCVVLACVPSIFGWMLLWYANSVTMLYWSTITMGMGLGFTDGPAYSYIGEICEPRLRGIMSCVINMACLIGVLSSYGLSYVFQWKTVAAVSALCPIMCLILVTFIPESPIWLLSKGKNEKAMKAICWLRGWVDPHVVSTEYQELMFYYKTSLDKSKTIRDSKGVFSSFLWVKSPSVYRPLRLVTIYYIFTLISCLTPCRPYIVKLMYESGVKDTHSIALVLYGFMQLAGSIGLTLTVQKLGKRMLTLSTLGINTMAIFLFAVYFVCIKNKLISPEAYVPMILYSIIMFSGAMGMLTVPWTLVSEIYPNEAKSFASSLTTAIFYILTFSATKVYLSIETTLGLNNTFFMMAGSSFVGFLYLYRNMPETENKTFMEIEQFFVPQNEQTSSEVSPGPRAV</sequence>
<dbReference type="Pfam" id="PF00083">
    <property type="entry name" value="Sugar_tr"/>
    <property type="match status" value="1"/>
</dbReference>
<evidence type="ECO:0000256" key="8">
    <source>
        <dbReference type="SAM" id="Phobius"/>
    </source>
</evidence>
<feature type="transmembrane region" description="Helical" evidence="8">
    <location>
        <begin position="40"/>
        <end position="64"/>
    </location>
</feature>
<keyword evidence="11" id="KW-1185">Reference proteome</keyword>
<keyword evidence="4" id="KW-0762">Sugar transport</keyword>
<dbReference type="EMBL" id="VYZN01000014">
    <property type="protein sequence ID" value="KAE9539859.1"/>
    <property type="molecule type" value="Genomic_DNA"/>
</dbReference>
<evidence type="ECO:0000256" key="1">
    <source>
        <dbReference type="ARBA" id="ARBA00004651"/>
    </source>
</evidence>
<feature type="transmembrane region" description="Helical" evidence="8">
    <location>
        <begin position="292"/>
        <end position="312"/>
    </location>
</feature>
<organism evidence="10 11">
    <name type="scientific">Aphis glycines</name>
    <name type="common">Soybean aphid</name>
    <dbReference type="NCBI Taxonomy" id="307491"/>
    <lineage>
        <taxon>Eukaryota</taxon>
        <taxon>Metazoa</taxon>
        <taxon>Ecdysozoa</taxon>
        <taxon>Arthropoda</taxon>
        <taxon>Hexapoda</taxon>
        <taxon>Insecta</taxon>
        <taxon>Pterygota</taxon>
        <taxon>Neoptera</taxon>
        <taxon>Paraneoptera</taxon>
        <taxon>Hemiptera</taxon>
        <taxon>Sternorrhyncha</taxon>
        <taxon>Aphidomorpha</taxon>
        <taxon>Aphidoidea</taxon>
        <taxon>Aphididae</taxon>
        <taxon>Aphidini</taxon>
        <taxon>Aphis</taxon>
        <taxon>Aphis</taxon>
    </lineage>
</organism>
<dbReference type="PANTHER" id="PTHR48021">
    <property type="match status" value="1"/>
</dbReference>
<evidence type="ECO:0000256" key="2">
    <source>
        <dbReference type="ARBA" id="ARBA00022448"/>
    </source>
</evidence>
<feature type="domain" description="Major facilitator superfamily (MFS) profile" evidence="9">
    <location>
        <begin position="42"/>
        <end position="478"/>
    </location>
</feature>
<feature type="transmembrane region" description="Helical" evidence="8">
    <location>
        <begin position="387"/>
        <end position="411"/>
    </location>
</feature>
<reference evidence="10 11" key="1">
    <citation type="submission" date="2019-08" db="EMBL/GenBank/DDBJ databases">
        <title>The genome of the soybean aphid Biotype 1, its phylome, world population structure and adaptation to the North American continent.</title>
        <authorList>
            <person name="Giordano R."/>
            <person name="Donthu R.K."/>
            <person name="Hernandez A.G."/>
            <person name="Wright C.L."/>
            <person name="Zimin A.V."/>
        </authorList>
    </citation>
    <scope>NUCLEOTIDE SEQUENCE [LARGE SCALE GENOMIC DNA]</scope>
    <source>
        <tissue evidence="10">Whole aphids</tissue>
    </source>
</reference>
<feature type="transmembrane region" description="Helical" evidence="8">
    <location>
        <begin position="84"/>
        <end position="103"/>
    </location>
</feature>
<evidence type="ECO:0000256" key="3">
    <source>
        <dbReference type="ARBA" id="ARBA00022475"/>
    </source>
</evidence>
<dbReference type="GO" id="GO:0005886">
    <property type="term" value="C:plasma membrane"/>
    <property type="evidence" value="ECO:0007669"/>
    <property type="project" value="UniProtKB-SubCell"/>
</dbReference>
<dbReference type="InterPro" id="IPR005828">
    <property type="entry name" value="MFS_sugar_transport-like"/>
</dbReference>
<dbReference type="InterPro" id="IPR036259">
    <property type="entry name" value="MFS_trans_sf"/>
</dbReference>
<feature type="transmembrane region" description="Helical" evidence="8">
    <location>
        <begin position="354"/>
        <end position="375"/>
    </location>
</feature>
<keyword evidence="3" id="KW-1003">Cell membrane</keyword>
<evidence type="ECO:0000256" key="7">
    <source>
        <dbReference type="ARBA" id="ARBA00023136"/>
    </source>
</evidence>
<accession>A0A6G0TY37</accession>
<evidence type="ECO:0000259" key="9">
    <source>
        <dbReference type="PROSITE" id="PS50850"/>
    </source>
</evidence>
<feature type="transmembrane region" description="Helical" evidence="8">
    <location>
        <begin position="450"/>
        <end position="471"/>
    </location>
</feature>
<dbReference type="PROSITE" id="PS50850">
    <property type="entry name" value="MFS"/>
    <property type="match status" value="1"/>
</dbReference>
<gene>
    <name evidence="10" type="ORF">AGLY_005111</name>
</gene>
<dbReference type="FunFam" id="1.20.1250.20:FF:000218">
    <property type="entry name" value="facilitated trehalose transporter Tret1"/>
    <property type="match status" value="1"/>
</dbReference>
<dbReference type="SUPFAM" id="SSF103473">
    <property type="entry name" value="MFS general substrate transporter"/>
    <property type="match status" value="1"/>
</dbReference>